<name>A0A819TVU6_9BILA</name>
<proteinExistence type="predicted"/>
<evidence type="ECO:0000313" key="2">
    <source>
        <dbReference type="EMBL" id="CAF4087437.1"/>
    </source>
</evidence>
<sequence>SGNVVKSFSNSDSSLNSLLRTKRDPKEGAIPEQALSKQLYVP</sequence>
<protein>
    <submittedName>
        <fullName evidence="2">Uncharacterized protein</fullName>
    </submittedName>
</protein>
<feature type="region of interest" description="Disordered" evidence="1">
    <location>
        <begin position="1"/>
        <end position="42"/>
    </location>
</feature>
<organism evidence="2 3">
    <name type="scientific">Rotaria sordida</name>
    <dbReference type="NCBI Taxonomy" id="392033"/>
    <lineage>
        <taxon>Eukaryota</taxon>
        <taxon>Metazoa</taxon>
        <taxon>Spiralia</taxon>
        <taxon>Gnathifera</taxon>
        <taxon>Rotifera</taxon>
        <taxon>Eurotatoria</taxon>
        <taxon>Bdelloidea</taxon>
        <taxon>Philodinida</taxon>
        <taxon>Philodinidae</taxon>
        <taxon>Rotaria</taxon>
    </lineage>
</organism>
<feature type="compositionally biased region" description="Low complexity" evidence="1">
    <location>
        <begin position="7"/>
        <end position="19"/>
    </location>
</feature>
<reference evidence="2" key="1">
    <citation type="submission" date="2021-02" db="EMBL/GenBank/DDBJ databases">
        <authorList>
            <person name="Nowell W R."/>
        </authorList>
    </citation>
    <scope>NUCLEOTIDE SEQUENCE</scope>
</reference>
<dbReference type="Proteomes" id="UP000663874">
    <property type="component" value="Unassembled WGS sequence"/>
</dbReference>
<evidence type="ECO:0000256" key="1">
    <source>
        <dbReference type="SAM" id="MobiDB-lite"/>
    </source>
</evidence>
<accession>A0A819TVU6</accession>
<dbReference type="AlphaFoldDB" id="A0A819TVU6"/>
<gene>
    <name evidence="2" type="ORF">FNK824_LOCUS30708</name>
</gene>
<feature type="non-terminal residue" evidence="2">
    <location>
        <position position="1"/>
    </location>
</feature>
<comment type="caution">
    <text evidence="2">The sequence shown here is derived from an EMBL/GenBank/DDBJ whole genome shotgun (WGS) entry which is preliminary data.</text>
</comment>
<dbReference type="EMBL" id="CAJOBE010009547">
    <property type="protein sequence ID" value="CAF4087437.1"/>
    <property type="molecule type" value="Genomic_DNA"/>
</dbReference>
<evidence type="ECO:0000313" key="3">
    <source>
        <dbReference type="Proteomes" id="UP000663874"/>
    </source>
</evidence>